<gene>
    <name evidence="8" type="ORF">SAMN05444853_10433</name>
</gene>
<evidence type="ECO:0000256" key="4">
    <source>
        <dbReference type="ARBA" id="ARBA00023172"/>
    </source>
</evidence>
<keyword evidence="4" id="KW-0233">DNA recombination</keyword>
<dbReference type="STRING" id="97481.SAMN05444853_10433"/>
<dbReference type="InterPro" id="IPR050090">
    <property type="entry name" value="Tyrosine_recombinase_XerCD"/>
</dbReference>
<sequence length="380" mass="43556">MGKTKQMPSGVTIRKHKTTETINISFSYKGIRCREPLNIPVNQSNIKYAGRLVGEILNKIERNTFNYADYFPNSRKLKLFGKMVEGVTVIVYLDEYLETCKSRKLSPSTIDGYLKIKGQLKHFHNVAVSQLTPAMIKNWIKQQETKTKTIRNRLSFLKSALDEAVTDGVITINPVSLVTVARYKSTETDSNKKDYIVDPFSPTEINAILESCKYEQWRNLFQFAFRTGLRSSELCALRWIDIDFEDKTAHVQTAKVTKGVVKGTKTKSGNRIVELDDVAISAVKDQLSFTKDSDFVFNDPKTKKGWQNADAIRKKAWVPTLKKSEVRYRNPYQTRHTFATRHISLGANLFWLSKQMGHKGPEMLLRVYGSFLKEYEALKN</sequence>
<evidence type="ECO:0000313" key="9">
    <source>
        <dbReference type="Proteomes" id="UP000198883"/>
    </source>
</evidence>
<evidence type="ECO:0000313" key="8">
    <source>
        <dbReference type="EMBL" id="SEM06035.1"/>
    </source>
</evidence>
<dbReference type="PROSITE" id="PS51900">
    <property type="entry name" value="CB"/>
    <property type="match status" value="1"/>
</dbReference>
<dbReference type="CDD" id="cd01189">
    <property type="entry name" value="INT_ICEBs1_C_like"/>
    <property type="match status" value="1"/>
</dbReference>
<protein>
    <submittedName>
        <fullName evidence="8">Integrase</fullName>
    </submittedName>
</protein>
<dbReference type="EMBL" id="FOBN01000004">
    <property type="protein sequence ID" value="SEM06035.1"/>
    <property type="molecule type" value="Genomic_DNA"/>
</dbReference>
<dbReference type="PANTHER" id="PTHR30349:SF64">
    <property type="entry name" value="PROPHAGE INTEGRASE INTD-RELATED"/>
    <property type="match status" value="1"/>
</dbReference>
<dbReference type="InterPro" id="IPR013762">
    <property type="entry name" value="Integrase-like_cat_sf"/>
</dbReference>
<dbReference type="InterPro" id="IPR011010">
    <property type="entry name" value="DNA_brk_join_enz"/>
</dbReference>
<evidence type="ECO:0000256" key="3">
    <source>
        <dbReference type="ARBA" id="ARBA00023125"/>
    </source>
</evidence>
<reference evidence="9" key="1">
    <citation type="submission" date="2016-10" db="EMBL/GenBank/DDBJ databases">
        <authorList>
            <person name="Varghese N."/>
            <person name="Submissions S."/>
        </authorList>
    </citation>
    <scope>NUCLEOTIDE SEQUENCE [LARGE SCALE GENOMIC DNA]</scope>
    <source>
        <strain evidence="9">DSM 24204</strain>
    </source>
</reference>
<organism evidence="8 9">
    <name type="scientific">Phocoenobacter skyensis</name>
    <dbReference type="NCBI Taxonomy" id="97481"/>
    <lineage>
        <taxon>Bacteria</taxon>
        <taxon>Pseudomonadati</taxon>
        <taxon>Pseudomonadota</taxon>
        <taxon>Gammaproteobacteria</taxon>
        <taxon>Pasteurellales</taxon>
        <taxon>Pasteurellaceae</taxon>
        <taxon>Phocoenobacter</taxon>
    </lineage>
</organism>
<dbReference type="InterPro" id="IPR002104">
    <property type="entry name" value="Integrase_catalytic"/>
</dbReference>
<dbReference type="GeneID" id="83545342"/>
<proteinExistence type="inferred from homology"/>
<evidence type="ECO:0000256" key="2">
    <source>
        <dbReference type="ARBA" id="ARBA00022908"/>
    </source>
</evidence>
<dbReference type="Pfam" id="PF13102">
    <property type="entry name" value="Phage_int_SAM_5"/>
    <property type="match status" value="1"/>
</dbReference>
<keyword evidence="2" id="KW-0229">DNA integration</keyword>
<dbReference type="OrthoDB" id="5391994at2"/>
<evidence type="ECO:0000256" key="1">
    <source>
        <dbReference type="ARBA" id="ARBA00008857"/>
    </source>
</evidence>
<evidence type="ECO:0000256" key="5">
    <source>
        <dbReference type="PROSITE-ProRule" id="PRU01248"/>
    </source>
</evidence>
<dbReference type="InterPro" id="IPR010998">
    <property type="entry name" value="Integrase_recombinase_N"/>
</dbReference>
<dbReference type="InterPro" id="IPR025269">
    <property type="entry name" value="SAM-like_dom"/>
</dbReference>
<dbReference type="Gene3D" id="1.10.443.10">
    <property type="entry name" value="Intergrase catalytic core"/>
    <property type="match status" value="1"/>
</dbReference>
<dbReference type="GO" id="GO:0003677">
    <property type="term" value="F:DNA binding"/>
    <property type="evidence" value="ECO:0007669"/>
    <property type="project" value="UniProtKB-UniRule"/>
</dbReference>
<dbReference type="InterPro" id="IPR022000">
    <property type="entry name" value="Min27-like_integrase_DNA_bind"/>
</dbReference>
<dbReference type="GO" id="GO:0006310">
    <property type="term" value="P:DNA recombination"/>
    <property type="evidence" value="ECO:0007669"/>
    <property type="project" value="UniProtKB-KW"/>
</dbReference>
<dbReference type="GO" id="GO:0015074">
    <property type="term" value="P:DNA integration"/>
    <property type="evidence" value="ECO:0007669"/>
    <property type="project" value="UniProtKB-KW"/>
</dbReference>
<dbReference type="Pfam" id="PF12167">
    <property type="entry name" value="Arm-DNA-bind_2"/>
    <property type="match status" value="1"/>
</dbReference>
<dbReference type="RefSeq" id="WP_090920622.1">
    <property type="nucleotide sequence ID" value="NZ_CP016180.1"/>
</dbReference>
<keyword evidence="3 5" id="KW-0238">DNA-binding</keyword>
<dbReference type="Proteomes" id="UP000198883">
    <property type="component" value="Unassembled WGS sequence"/>
</dbReference>
<dbReference type="PANTHER" id="PTHR30349">
    <property type="entry name" value="PHAGE INTEGRASE-RELATED"/>
    <property type="match status" value="1"/>
</dbReference>
<dbReference type="SUPFAM" id="SSF56349">
    <property type="entry name" value="DNA breaking-rejoining enzymes"/>
    <property type="match status" value="1"/>
</dbReference>
<comment type="similarity">
    <text evidence="1">Belongs to the 'phage' integrase family.</text>
</comment>
<feature type="domain" description="Core-binding (CB)" evidence="7">
    <location>
        <begin position="87"/>
        <end position="165"/>
    </location>
</feature>
<feature type="domain" description="Tyr recombinase" evidence="6">
    <location>
        <begin position="195"/>
        <end position="380"/>
    </location>
</feature>
<dbReference type="AlphaFoldDB" id="A0A1H7VAW0"/>
<dbReference type="Pfam" id="PF00589">
    <property type="entry name" value="Phage_integrase"/>
    <property type="match status" value="1"/>
</dbReference>
<evidence type="ECO:0000259" key="6">
    <source>
        <dbReference type="PROSITE" id="PS51898"/>
    </source>
</evidence>
<dbReference type="PROSITE" id="PS51898">
    <property type="entry name" value="TYR_RECOMBINASE"/>
    <property type="match status" value="1"/>
</dbReference>
<accession>A0A1H7VAW0</accession>
<dbReference type="Gene3D" id="1.10.150.130">
    <property type="match status" value="1"/>
</dbReference>
<name>A0A1H7VAW0_9PAST</name>
<evidence type="ECO:0000259" key="7">
    <source>
        <dbReference type="PROSITE" id="PS51900"/>
    </source>
</evidence>
<dbReference type="InterPro" id="IPR044068">
    <property type="entry name" value="CB"/>
</dbReference>